<keyword evidence="1" id="KW-1133">Transmembrane helix</keyword>
<keyword evidence="3" id="KW-1185">Reference proteome</keyword>
<dbReference type="HOGENOM" id="CLU_3058625_0_0_10"/>
<evidence type="ECO:0000256" key="1">
    <source>
        <dbReference type="SAM" id="Phobius"/>
    </source>
</evidence>
<reference evidence="2 3" key="1">
    <citation type="submission" date="2012-09" db="EMBL/GenBank/DDBJ databases">
        <title>The Genome Sequence of Bacteroides oleiciplenus YIT 12058.</title>
        <authorList>
            <consortium name="The Broad Institute Genome Sequencing Platform"/>
            <person name="Earl A."/>
            <person name="Ward D."/>
            <person name="Feldgarden M."/>
            <person name="Gevers D."/>
            <person name="Morotomi M."/>
            <person name="Walker B."/>
            <person name="Young S.K."/>
            <person name="Zeng Q."/>
            <person name="Gargeya S."/>
            <person name="Fitzgerald M."/>
            <person name="Haas B."/>
            <person name="Abouelleil A."/>
            <person name="Alvarado L."/>
            <person name="Arachchi H.M."/>
            <person name="Berlin A.M."/>
            <person name="Chapman S.B."/>
            <person name="Goldberg J."/>
            <person name="Griggs A."/>
            <person name="Gujja S."/>
            <person name="Hansen M."/>
            <person name="Howarth C."/>
            <person name="Imamovic A."/>
            <person name="Larimer J."/>
            <person name="McCowen C."/>
            <person name="Montmayeur A."/>
            <person name="Murphy C."/>
            <person name="Neiman D."/>
            <person name="Pearson M."/>
            <person name="Priest M."/>
            <person name="Roberts A."/>
            <person name="Saif S."/>
            <person name="Shea T."/>
            <person name="Sisk P."/>
            <person name="Sykes S."/>
            <person name="Wortman J."/>
            <person name="Nusbaum C."/>
            <person name="Birren B."/>
        </authorList>
    </citation>
    <scope>NUCLEOTIDE SEQUENCE [LARGE SCALE GENOMIC DNA]</scope>
    <source>
        <strain evidence="2 3">YIT 12058</strain>
    </source>
</reference>
<dbReference type="EMBL" id="ADLF01000009">
    <property type="protein sequence ID" value="EKU90675.1"/>
    <property type="molecule type" value="Genomic_DNA"/>
</dbReference>
<evidence type="ECO:0000313" key="3">
    <source>
        <dbReference type="Proteomes" id="UP000009872"/>
    </source>
</evidence>
<keyword evidence="1" id="KW-0472">Membrane</keyword>
<sequence length="53" mass="6071">MKGLLAILSVFTVYYLNISLIKAFIFSSTTCFFLFLLVLFSLFPPFFVVLLPD</sequence>
<feature type="transmembrane region" description="Helical" evidence="1">
    <location>
        <begin position="6"/>
        <end position="25"/>
    </location>
</feature>
<keyword evidence="1" id="KW-0812">Transmembrane</keyword>
<dbReference type="Proteomes" id="UP000009872">
    <property type="component" value="Unassembled WGS sequence"/>
</dbReference>
<name>K9ENC8_9BACE</name>
<organism evidence="2 3">
    <name type="scientific">Bacteroides oleiciplenus YIT 12058</name>
    <dbReference type="NCBI Taxonomy" id="742727"/>
    <lineage>
        <taxon>Bacteria</taxon>
        <taxon>Pseudomonadati</taxon>
        <taxon>Bacteroidota</taxon>
        <taxon>Bacteroidia</taxon>
        <taxon>Bacteroidales</taxon>
        <taxon>Bacteroidaceae</taxon>
        <taxon>Bacteroides</taxon>
    </lineage>
</organism>
<protein>
    <submittedName>
        <fullName evidence="2">Uncharacterized protein</fullName>
    </submittedName>
</protein>
<dbReference type="AlphaFoldDB" id="K9ENC8"/>
<feature type="transmembrane region" description="Helical" evidence="1">
    <location>
        <begin position="32"/>
        <end position="51"/>
    </location>
</feature>
<evidence type="ECO:0000313" key="2">
    <source>
        <dbReference type="EMBL" id="EKU90675.1"/>
    </source>
</evidence>
<accession>K9ENC8</accession>
<gene>
    <name evidence="2" type="ORF">HMPREF9447_02093</name>
</gene>
<comment type="caution">
    <text evidence="2">The sequence shown here is derived from an EMBL/GenBank/DDBJ whole genome shotgun (WGS) entry which is preliminary data.</text>
</comment>
<dbReference type="STRING" id="742727.HMPREF9447_02093"/>
<proteinExistence type="predicted"/>